<gene>
    <name evidence="6" type="ORF">CWB74_17920</name>
</gene>
<sequence>MKNILIINAHHPYPFSEGKLNAEIIKRIEHNLTEKGCVVRHSASSTEYEIEQELEKHRWADLIVIQAPLNWFSIPWPMKKYMDDVYTAGLDGRVCNTDGRDIENPKENYGTGGTLTGKKLMLSMTFNAPKEAFDNNDEFLMQGKSVEDLLLHMHVNYRFLGMESLPSFICYDVMKNPTVEDDFVRLEAHLDHYIQPALV</sequence>
<dbReference type="Proteomes" id="UP000305423">
    <property type="component" value="Unassembled WGS sequence"/>
</dbReference>
<accession>A0AAQ2IQN6</accession>
<dbReference type="InterPro" id="IPR052397">
    <property type="entry name" value="NADPH-QR_MdaB"/>
</dbReference>
<comment type="caution">
    <text evidence="6">The sequence shown here is derived from an EMBL/GenBank/DDBJ whole genome shotgun (WGS) entry which is preliminary data.</text>
</comment>
<comment type="cofactor">
    <cofactor evidence="1">
        <name>FAD</name>
        <dbReference type="ChEBI" id="CHEBI:57692"/>
    </cofactor>
</comment>
<comment type="similarity">
    <text evidence="4">Belongs to the oxidoreductase MdaB family.</text>
</comment>
<evidence type="ECO:0000313" key="7">
    <source>
        <dbReference type="Proteomes" id="UP000305423"/>
    </source>
</evidence>
<evidence type="ECO:0000256" key="4">
    <source>
        <dbReference type="ARBA" id="ARBA00037981"/>
    </source>
</evidence>
<evidence type="ECO:0000259" key="5">
    <source>
        <dbReference type="Pfam" id="PF02525"/>
    </source>
</evidence>
<dbReference type="AlphaFoldDB" id="A0AAQ2IQN6"/>
<reference evidence="6 7" key="1">
    <citation type="submission" date="2017-12" db="EMBL/GenBank/DDBJ databases">
        <authorList>
            <person name="Paulsen S."/>
            <person name="Gram L.K."/>
        </authorList>
    </citation>
    <scope>NUCLEOTIDE SEQUENCE [LARGE SCALE GENOMIC DNA]</scope>
    <source>
        <strain evidence="6 7">S1607</strain>
    </source>
</reference>
<keyword evidence="2" id="KW-0285">Flavoprotein</keyword>
<dbReference type="RefSeq" id="WP_017217964.1">
    <property type="nucleotide sequence ID" value="NZ_JXXW01000031.1"/>
</dbReference>
<dbReference type="InterPro" id="IPR003680">
    <property type="entry name" value="Flavodoxin_fold"/>
</dbReference>
<reference evidence="7" key="2">
    <citation type="submission" date="2019-06" db="EMBL/GenBank/DDBJ databases">
        <title>Co-occurence of chitin degradation, pigmentation and bioactivity in marine Pseudoalteromonas.</title>
        <authorList>
            <person name="Sonnenschein E.C."/>
            <person name="Bech P.K."/>
        </authorList>
    </citation>
    <scope>NUCLEOTIDE SEQUENCE [LARGE SCALE GENOMIC DNA]</scope>
    <source>
        <strain evidence="7">S1607</strain>
    </source>
</reference>
<feature type="domain" description="Flavodoxin-like fold" evidence="5">
    <location>
        <begin position="2"/>
        <end position="186"/>
    </location>
</feature>
<dbReference type="EMBL" id="PNEL01000052">
    <property type="protein sequence ID" value="TMN74733.1"/>
    <property type="molecule type" value="Genomic_DNA"/>
</dbReference>
<dbReference type="PANTHER" id="PTHR46305">
    <property type="match status" value="1"/>
</dbReference>
<evidence type="ECO:0000313" key="6">
    <source>
        <dbReference type="EMBL" id="TMN74733.1"/>
    </source>
</evidence>
<dbReference type="Gene3D" id="3.40.50.360">
    <property type="match status" value="1"/>
</dbReference>
<evidence type="ECO:0000256" key="1">
    <source>
        <dbReference type="ARBA" id="ARBA00001974"/>
    </source>
</evidence>
<evidence type="ECO:0000256" key="3">
    <source>
        <dbReference type="ARBA" id="ARBA00022827"/>
    </source>
</evidence>
<organism evidence="6 7">
    <name type="scientific">Pseudoalteromonas piscicida</name>
    <dbReference type="NCBI Taxonomy" id="43662"/>
    <lineage>
        <taxon>Bacteria</taxon>
        <taxon>Pseudomonadati</taxon>
        <taxon>Pseudomonadota</taxon>
        <taxon>Gammaproteobacteria</taxon>
        <taxon>Alteromonadales</taxon>
        <taxon>Pseudoalteromonadaceae</taxon>
        <taxon>Pseudoalteromonas</taxon>
    </lineage>
</organism>
<dbReference type="InterPro" id="IPR029039">
    <property type="entry name" value="Flavoprotein-like_sf"/>
</dbReference>
<dbReference type="PANTHER" id="PTHR46305:SF3">
    <property type="entry name" value="NADPH:QUINONE OXIDOREDUCTASE MDAB"/>
    <property type="match status" value="1"/>
</dbReference>
<name>A0AAQ2IQN6_PSEO7</name>
<evidence type="ECO:0000256" key="2">
    <source>
        <dbReference type="ARBA" id="ARBA00022630"/>
    </source>
</evidence>
<dbReference type="Pfam" id="PF02525">
    <property type="entry name" value="Flavodoxin_2"/>
    <property type="match status" value="1"/>
</dbReference>
<proteinExistence type="inferred from homology"/>
<protein>
    <submittedName>
        <fullName evidence="6">Flavodoxin</fullName>
    </submittedName>
</protein>
<dbReference type="SUPFAM" id="SSF52218">
    <property type="entry name" value="Flavoproteins"/>
    <property type="match status" value="1"/>
</dbReference>
<keyword evidence="3" id="KW-0274">FAD</keyword>